<feature type="chain" id="PRO_5027020896" description="Periplasmic protein-like protein" evidence="1">
    <location>
        <begin position="26"/>
        <end position="229"/>
    </location>
</feature>
<dbReference type="RefSeq" id="WP_151003537.1">
    <property type="nucleotide sequence ID" value="NZ_VZZK01000035.1"/>
</dbReference>
<keyword evidence="1" id="KW-0732">Signal</keyword>
<dbReference type="OrthoDB" id="5936191at2"/>
<comment type="caution">
    <text evidence="2">The sequence shown here is derived from an EMBL/GenBank/DDBJ whole genome shotgun (WGS) entry which is preliminary data.</text>
</comment>
<protein>
    <recommendedName>
        <fullName evidence="4">Periplasmic protein-like protein</fullName>
    </recommendedName>
</protein>
<evidence type="ECO:0000313" key="3">
    <source>
        <dbReference type="Proteomes" id="UP000474159"/>
    </source>
</evidence>
<feature type="signal peptide" evidence="1">
    <location>
        <begin position="1"/>
        <end position="25"/>
    </location>
</feature>
<accession>A0A6L3STE1</accession>
<organism evidence="2 3">
    <name type="scientific">Methylobacterium soli</name>
    <dbReference type="NCBI Taxonomy" id="553447"/>
    <lineage>
        <taxon>Bacteria</taxon>
        <taxon>Pseudomonadati</taxon>
        <taxon>Pseudomonadota</taxon>
        <taxon>Alphaproteobacteria</taxon>
        <taxon>Hyphomicrobiales</taxon>
        <taxon>Methylobacteriaceae</taxon>
        <taxon>Methylobacterium</taxon>
    </lineage>
</organism>
<proteinExistence type="predicted"/>
<dbReference type="Proteomes" id="UP000474159">
    <property type="component" value="Unassembled WGS sequence"/>
</dbReference>
<dbReference type="AlphaFoldDB" id="A0A6L3STE1"/>
<gene>
    <name evidence="2" type="ORF">F6X53_25295</name>
</gene>
<dbReference type="Gene3D" id="3.90.226.10">
    <property type="entry name" value="2-enoyl-CoA Hydratase, Chain A, domain 1"/>
    <property type="match status" value="1"/>
</dbReference>
<reference evidence="2 3" key="1">
    <citation type="submission" date="2019-09" db="EMBL/GenBank/DDBJ databases">
        <title>YIM 48816 draft genome.</title>
        <authorList>
            <person name="Jiang L."/>
        </authorList>
    </citation>
    <scope>NUCLEOTIDE SEQUENCE [LARGE SCALE GENOMIC DNA]</scope>
    <source>
        <strain evidence="2 3">YIM 48816</strain>
    </source>
</reference>
<evidence type="ECO:0008006" key="4">
    <source>
        <dbReference type="Google" id="ProtNLM"/>
    </source>
</evidence>
<name>A0A6L3STE1_9HYPH</name>
<evidence type="ECO:0000256" key="1">
    <source>
        <dbReference type="SAM" id="SignalP"/>
    </source>
</evidence>
<dbReference type="SUPFAM" id="SSF52096">
    <property type="entry name" value="ClpP/crotonase"/>
    <property type="match status" value="1"/>
</dbReference>
<dbReference type="InterPro" id="IPR029045">
    <property type="entry name" value="ClpP/crotonase-like_dom_sf"/>
</dbReference>
<keyword evidence="3" id="KW-1185">Reference proteome</keyword>
<dbReference type="EMBL" id="VZZK01000035">
    <property type="protein sequence ID" value="KAB1074971.1"/>
    <property type="molecule type" value="Genomic_DNA"/>
</dbReference>
<sequence length="229" mass="23917">MSDLRRPGVAALALLIGLCAAPACRASARAEFPADSSAPRLALLVAFPAPSLSEPEEDAQEARLEIGPDGRDLRLTGDLTEGVADRAATLLAAHPLIERLHLTSDGGLVQEALALGALVAAHGLATYVPETCASACTLVFVRGRGRFIAAGGRLGFHGPYEVGFFEALRQVDAAPERTAYLNAGLAPDFVAQALAVRAQAMWTPDATRLRAAGVVTEVVAPDRFAGRDR</sequence>
<evidence type="ECO:0000313" key="2">
    <source>
        <dbReference type="EMBL" id="KAB1074971.1"/>
    </source>
</evidence>